<evidence type="ECO:0000313" key="8">
    <source>
        <dbReference type="Proteomes" id="UP000221165"/>
    </source>
</evidence>
<keyword evidence="8" id="KW-1185">Reference proteome</keyword>
<feature type="region of interest" description="Disordered" evidence="6">
    <location>
        <begin position="1"/>
        <end position="75"/>
    </location>
</feature>
<evidence type="ECO:0000256" key="3">
    <source>
        <dbReference type="ARBA" id="ARBA00022490"/>
    </source>
</evidence>
<dbReference type="GeneID" id="94430894"/>
<dbReference type="Gene3D" id="3.80.10.10">
    <property type="entry name" value="Ribonuclease Inhibitor"/>
    <property type="match status" value="1"/>
</dbReference>
<keyword evidence="5" id="KW-0677">Repeat</keyword>
<reference evidence="7 8" key="1">
    <citation type="journal article" date="2017" name="Int. J. Parasitol.">
        <title>The genome of the protozoan parasite Cystoisospora suis and a reverse vaccinology approach to identify vaccine candidates.</title>
        <authorList>
            <person name="Palmieri N."/>
            <person name="Shrestha A."/>
            <person name="Ruttkowski B."/>
            <person name="Beck T."/>
            <person name="Vogl C."/>
            <person name="Tomley F."/>
            <person name="Blake D.P."/>
            <person name="Joachim A."/>
        </authorList>
    </citation>
    <scope>NUCLEOTIDE SEQUENCE [LARGE SCALE GENOMIC DNA]</scope>
    <source>
        <strain evidence="7 8">Wien I</strain>
    </source>
</reference>
<dbReference type="RefSeq" id="XP_067920338.1">
    <property type="nucleotide sequence ID" value="XM_068067683.1"/>
</dbReference>
<feature type="compositionally biased region" description="Polar residues" evidence="6">
    <location>
        <begin position="147"/>
        <end position="158"/>
    </location>
</feature>
<dbReference type="PANTHER" id="PTHR46545">
    <property type="entry name" value="LEUCINE-RICH REPEAT-CONTAINING PROTEIN 51"/>
    <property type="match status" value="1"/>
</dbReference>
<dbReference type="OrthoDB" id="676979at2759"/>
<accession>A0A2C6KQ88</accession>
<evidence type="ECO:0000256" key="1">
    <source>
        <dbReference type="ARBA" id="ARBA00004496"/>
    </source>
</evidence>
<dbReference type="SUPFAM" id="SSF52058">
    <property type="entry name" value="L domain-like"/>
    <property type="match status" value="1"/>
</dbReference>
<dbReference type="VEuPathDB" id="ToxoDB:CSUI_007538"/>
<keyword evidence="4" id="KW-0433">Leucine-rich repeat</keyword>
<feature type="compositionally biased region" description="Pro residues" evidence="6">
    <location>
        <begin position="63"/>
        <end position="75"/>
    </location>
</feature>
<comment type="caution">
    <text evidence="7">The sequence shown here is derived from an EMBL/GenBank/DDBJ whole genome shotgun (WGS) entry which is preliminary data.</text>
</comment>
<dbReference type="PANTHER" id="PTHR46545:SF1">
    <property type="entry name" value="LEUCINE-RICH REPEAT-CONTAINING PROTEIN 51"/>
    <property type="match status" value="1"/>
</dbReference>
<protein>
    <recommendedName>
        <fullName evidence="2">Leucine-rich repeat-containing protein 51</fullName>
    </recommendedName>
</protein>
<comment type="subcellular location">
    <subcellularLocation>
        <location evidence="1">Cytoplasm</location>
    </subcellularLocation>
</comment>
<dbReference type="InterPro" id="IPR032675">
    <property type="entry name" value="LRR_dom_sf"/>
</dbReference>
<organism evidence="7 8">
    <name type="scientific">Cystoisospora suis</name>
    <dbReference type="NCBI Taxonomy" id="483139"/>
    <lineage>
        <taxon>Eukaryota</taxon>
        <taxon>Sar</taxon>
        <taxon>Alveolata</taxon>
        <taxon>Apicomplexa</taxon>
        <taxon>Conoidasida</taxon>
        <taxon>Coccidia</taxon>
        <taxon>Eucoccidiorida</taxon>
        <taxon>Eimeriorina</taxon>
        <taxon>Sarcocystidae</taxon>
        <taxon>Cystoisospora</taxon>
    </lineage>
</organism>
<proteinExistence type="predicted"/>
<feature type="region of interest" description="Disordered" evidence="6">
    <location>
        <begin position="98"/>
        <end position="158"/>
    </location>
</feature>
<name>A0A2C6KQ88_9APIC</name>
<evidence type="ECO:0000256" key="5">
    <source>
        <dbReference type="ARBA" id="ARBA00022737"/>
    </source>
</evidence>
<evidence type="ECO:0000256" key="4">
    <source>
        <dbReference type="ARBA" id="ARBA00022614"/>
    </source>
</evidence>
<dbReference type="GO" id="GO:0005737">
    <property type="term" value="C:cytoplasm"/>
    <property type="evidence" value="ECO:0007669"/>
    <property type="project" value="UniProtKB-SubCell"/>
</dbReference>
<dbReference type="InterPro" id="IPR001611">
    <property type="entry name" value="Leu-rich_rpt"/>
</dbReference>
<dbReference type="AlphaFoldDB" id="A0A2C6KQ88"/>
<keyword evidence="3" id="KW-0963">Cytoplasm</keyword>
<dbReference type="PROSITE" id="PS51450">
    <property type="entry name" value="LRR"/>
    <property type="match status" value="2"/>
</dbReference>
<evidence type="ECO:0000256" key="6">
    <source>
        <dbReference type="SAM" id="MobiDB-lite"/>
    </source>
</evidence>
<evidence type="ECO:0000256" key="2">
    <source>
        <dbReference type="ARBA" id="ARBA00014223"/>
    </source>
</evidence>
<dbReference type="Proteomes" id="UP000221165">
    <property type="component" value="Unassembled WGS sequence"/>
</dbReference>
<dbReference type="Pfam" id="PF14580">
    <property type="entry name" value="LRR_9"/>
    <property type="match status" value="1"/>
</dbReference>
<sequence>MQSSPAVNGRRNSRRNHYIAPAPPLDLSFRNYKSPVDILPEHVTGTAASPPKPRPPKSTSKTPLPPSASTPQQPPRPLFIIALANNNGVWPTAGIAEPLDNTNNRGDAQPRVAGCGADLSHGQGPGPAVASGSDSRAAWLSSDPDFQRQQQPSGNVPSSANYSFRASMCLSRHNSTVSLCTQPKNGVDSTVVDLHRPEKISVKLITTAVRLCNNQLSSLDDLIPSLTRIISQPEANLQWLDLAFNQLTKVDPALLQLFNLRVLYLHCNLIGSYEIVLSLNRLPKLKVLTLMGNPIESDDYHHYRTAVVAALPRLKALDHTPITGDDAAAAEKYCHEHNRKACGAE</sequence>
<gene>
    <name evidence="7" type="ORF">CSUI_007538</name>
</gene>
<evidence type="ECO:0000313" key="7">
    <source>
        <dbReference type="EMBL" id="PHJ18632.1"/>
    </source>
</evidence>
<dbReference type="EMBL" id="MIGC01003989">
    <property type="protein sequence ID" value="PHJ18632.1"/>
    <property type="molecule type" value="Genomic_DNA"/>
</dbReference>